<dbReference type="Proteomes" id="UP000182489">
    <property type="component" value="Unassembled WGS sequence"/>
</dbReference>
<accession>A0AB38C7H0</accession>
<evidence type="ECO:0000259" key="2">
    <source>
        <dbReference type="Pfam" id="PF12705"/>
    </source>
</evidence>
<evidence type="ECO:0000313" key="4">
    <source>
        <dbReference type="Proteomes" id="UP000182489"/>
    </source>
</evidence>
<dbReference type="InterPro" id="IPR011604">
    <property type="entry name" value="PDDEXK-like_dom_sf"/>
</dbReference>
<keyword evidence="1" id="KW-0812">Transmembrane</keyword>
<feature type="transmembrane region" description="Helical" evidence="1">
    <location>
        <begin position="6"/>
        <end position="26"/>
    </location>
</feature>
<proteinExistence type="predicted"/>
<dbReference type="InterPro" id="IPR038726">
    <property type="entry name" value="PDDEXK_AddAB-type"/>
</dbReference>
<reference evidence="3 4" key="1">
    <citation type="submission" date="2016-11" db="EMBL/GenBank/DDBJ databases">
        <authorList>
            <person name="Varghese N."/>
            <person name="Submissions S."/>
        </authorList>
    </citation>
    <scope>NUCLEOTIDE SEQUENCE [LARGE SCALE GENOMIC DNA]</scope>
    <source>
        <strain evidence="3 4">NFR18</strain>
    </source>
</reference>
<keyword evidence="1" id="KW-0472">Membrane</keyword>
<name>A0AB38C7H0_9BURK</name>
<evidence type="ECO:0000256" key="1">
    <source>
        <dbReference type="SAM" id="Phobius"/>
    </source>
</evidence>
<dbReference type="EMBL" id="FPKH01000001">
    <property type="protein sequence ID" value="SFX47359.1"/>
    <property type="molecule type" value="Genomic_DNA"/>
</dbReference>
<protein>
    <submittedName>
        <fullName evidence="3">PD-(D/E)XK nuclease superfamily</fullName>
    </submittedName>
</protein>
<dbReference type="Gene3D" id="3.90.320.10">
    <property type="match status" value="1"/>
</dbReference>
<dbReference type="Pfam" id="PF12705">
    <property type="entry name" value="PDDEXK_1"/>
    <property type="match status" value="1"/>
</dbReference>
<keyword evidence="1" id="KW-1133">Transmembrane helix</keyword>
<sequence>MNTSTYLSILWHVSWVLLLLCVVRGVRRHATCRTRPSWFPNELRYASLAYAEQTFSIDHPIKLLARVDRVYRNKGRLTLMEYKIRRVERVFMSDVIELSVQKMVLELASGAKVNEYGFVVVEHPEIPGRRAIKVFLLNHKQITAFYHRRIALLSQTISADHAESISQCRRCEFLKECKKYPESTV</sequence>
<dbReference type="AlphaFoldDB" id="A0AB38C7H0"/>
<evidence type="ECO:0000313" key="3">
    <source>
        <dbReference type="EMBL" id="SFX47359.1"/>
    </source>
</evidence>
<gene>
    <name evidence="3" type="ORF">SAMN03097694_2368</name>
</gene>
<comment type="caution">
    <text evidence="3">The sequence shown here is derived from an EMBL/GenBank/DDBJ whole genome shotgun (WGS) entry which is preliminary data.</text>
</comment>
<feature type="domain" description="PD-(D/E)XK endonuclease-like" evidence="2">
    <location>
        <begin position="49"/>
        <end position="177"/>
    </location>
</feature>
<organism evidence="3 4">
    <name type="scientific">Janthinobacterium lividum</name>
    <dbReference type="NCBI Taxonomy" id="29581"/>
    <lineage>
        <taxon>Bacteria</taxon>
        <taxon>Pseudomonadati</taxon>
        <taxon>Pseudomonadota</taxon>
        <taxon>Betaproteobacteria</taxon>
        <taxon>Burkholderiales</taxon>
        <taxon>Oxalobacteraceae</taxon>
        <taxon>Janthinobacterium</taxon>
    </lineage>
</organism>
<dbReference type="RefSeq" id="WP_139248313.1">
    <property type="nucleotide sequence ID" value="NZ_FPKH01000001.1"/>
</dbReference>